<name>A0AA97JPV1_EUBMA</name>
<evidence type="ECO:0000256" key="12">
    <source>
        <dbReference type="ARBA" id="ARBA00023180"/>
    </source>
</evidence>
<comment type="subcellular location">
    <subcellularLocation>
        <location evidence="1">Cell membrane</location>
        <topology evidence="1">Single-pass type I membrane protein</topology>
    </subcellularLocation>
</comment>
<feature type="region of interest" description="Disordered" evidence="18">
    <location>
        <begin position="861"/>
        <end position="890"/>
    </location>
</feature>
<gene>
    <name evidence="23" type="primary">IL6ST</name>
</gene>
<evidence type="ECO:0000256" key="20">
    <source>
        <dbReference type="SAM" id="SignalP"/>
    </source>
</evidence>
<dbReference type="GO" id="GO:0070102">
    <property type="term" value="P:interleukin-6-mediated signaling pathway"/>
    <property type="evidence" value="ECO:0007669"/>
    <property type="project" value="UniProtKB-ARBA"/>
</dbReference>
<protein>
    <recommendedName>
        <fullName evidence="14">Interleukin-6 receptor subunit beta</fullName>
    </recommendedName>
    <alternativeName>
        <fullName evidence="16">Interleukin-6 signal transducer</fullName>
    </alternativeName>
    <alternativeName>
        <fullName evidence="15">Membrane glycoprotein 130</fullName>
    </alternativeName>
    <alternativeName>
        <fullName evidence="17">Oncostatin-M receptor subunit alpha</fullName>
    </alternativeName>
</protein>
<dbReference type="Pfam" id="PF25552">
    <property type="entry name" value="LIFR_D4"/>
    <property type="match status" value="1"/>
</dbReference>
<evidence type="ECO:0000256" key="1">
    <source>
        <dbReference type="ARBA" id="ARBA00004251"/>
    </source>
</evidence>
<keyword evidence="22" id="KW-1185">Reference proteome</keyword>
<evidence type="ECO:0000256" key="8">
    <source>
        <dbReference type="ARBA" id="ARBA00022989"/>
    </source>
</evidence>
<dbReference type="FunFam" id="2.60.40.10:FF:000414">
    <property type="entry name" value="Interleukin-6 receptor subunit beta"/>
    <property type="match status" value="1"/>
</dbReference>
<dbReference type="FunFam" id="2.60.40.10:FF:000542">
    <property type="entry name" value="Interleukin-6 receptor subunit beta"/>
    <property type="match status" value="1"/>
</dbReference>
<evidence type="ECO:0000256" key="18">
    <source>
        <dbReference type="SAM" id="MobiDB-lite"/>
    </source>
</evidence>
<evidence type="ECO:0000256" key="9">
    <source>
        <dbReference type="ARBA" id="ARBA00023136"/>
    </source>
</evidence>
<keyword evidence="10" id="KW-1015">Disulfide bond</keyword>
<dbReference type="Pfam" id="PF06328">
    <property type="entry name" value="Lep_receptor_Ig"/>
    <property type="match status" value="1"/>
</dbReference>
<evidence type="ECO:0000256" key="4">
    <source>
        <dbReference type="ARBA" id="ARBA00022553"/>
    </source>
</evidence>
<dbReference type="GO" id="GO:0019955">
    <property type="term" value="F:cytokine binding"/>
    <property type="evidence" value="ECO:0007669"/>
    <property type="project" value="TreeGrafter"/>
</dbReference>
<dbReference type="GO" id="GO:0043235">
    <property type="term" value="C:receptor complex"/>
    <property type="evidence" value="ECO:0007669"/>
    <property type="project" value="TreeGrafter"/>
</dbReference>
<dbReference type="CTD" id="3572"/>
<evidence type="ECO:0000256" key="5">
    <source>
        <dbReference type="ARBA" id="ARBA00022692"/>
    </source>
</evidence>
<reference evidence="23" key="1">
    <citation type="submission" date="2025-08" db="UniProtKB">
        <authorList>
            <consortium name="RefSeq"/>
        </authorList>
    </citation>
    <scope>IDENTIFICATION</scope>
    <source>
        <tissue evidence="23">Blood</tissue>
    </source>
</reference>
<accession>A0AA97JPV1</accession>
<dbReference type="PROSITE" id="PS50853">
    <property type="entry name" value="FN3"/>
    <property type="match status" value="3"/>
</dbReference>
<evidence type="ECO:0000256" key="19">
    <source>
        <dbReference type="SAM" id="Phobius"/>
    </source>
</evidence>
<dbReference type="SUPFAM" id="SSF49265">
    <property type="entry name" value="Fibronectin type III"/>
    <property type="match status" value="4"/>
</dbReference>
<feature type="chain" id="PRO_5041690248" description="Interleukin-6 receptor subunit beta" evidence="20">
    <location>
        <begin position="25"/>
        <end position="922"/>
    </location>
</feature>
<keyword evidence="12" id="KW-0325">Glycoprotein</keyword>
<dbReference type="AlphaFoldDB" id="A0AA97JPV1"/>
<evidence type="ECO:0000256" key="14">
    <source>
        <dbReference type="ARBA" id="ARBA00068277"/>
    </source>
</evidence>
<evidence type="ECO:0000256" key="15">
    <source>
        <dbReference type="ARBA" id="ARBA00077050"/>
    </source>
</evidence>
<keyword evidence="11 23" id="KW-0675">Receptor</keyword>
<keyword evidence="6 20" id="KW-0732">Signal</keyword>
<dbReference type="Gene3D" id="2.60.40.10">
    <property type="entry name" value="Immunoglobulins"/>
    <property type="match status" value="6"/>
</dbReference>
<dbReference type="RefSeq" id="XP_054842288.1">
    <property type="nucleotide sequence ID" value="XM_054986313.1"/>
</dbReference>
<feature type="domain" description="Fibronectin type-III" evidence="21">
    <location>
        <begin position="228"/>
        <end position="328"/>
    </location>
</feature>
<dbReference type="Pfam" id="PF00041">
    <property type="entry name" value="fn3"/>
    <property type="match status" value="2"/>
</dbReference>
<organism evidence="22 23">
    <name type="scientific">Eublepharis macularius</name>
    <name type="common">Leopard gecko</name>
    <name type="synonym">Cyrtodactylus macularius</name>
    <dbReference type="NCBI Taxonomy" id="481883"/>
    <lineage>
        <taxon>Eukaryota</taxon>
        <taxon>Metazoa</taxon>
        <taxon>Chordata</taxon>
        <taxon>Craniata</taxon>
        <taxon>Vertebrata</taxon>
        <taxon>Euteleostomi</taxon>
        <taxon>Lepidosauria</taxon>
        <taxon>Squamata</taxon>
        <taxon>Bifurcata</taxon>
        <taxon>Gekkota</taxon>
        <taxon>Eublepharidae</taxon>
        <taxon>Eublepharinae</taxon>
        <taxon>Eublepharis</taxon>
    </lineage>
</organism>
<evidence type="ECO:0000259" key="21">
    <source>
        <dbReference type="PROSITE" id="PS50853"/>
    </source>
</evidence>
<feature type="signal peptide" evidence="20">
    <location>
        <begin position="1"/>
        <end position="24"/>
    </location>
</feature>
<evidence type="ECO:0000313" key="22">
    <source>
        <dbReference type="Proteomes" id="UP001190640"/>
    </source>
</evidence>
<keyword evidence="3" id="KW-1003">Cell membrane</keyword>
<feature type="domain" description="Fibronectin type-III" evidence="21">
    <location>
        <begin position="533"/>
        <end position="627"/>
    </location>
</feature>
<keyword evidence="9 19" id="KW-0472">Membrane</keyword>
<evidence type="ECO:0000256" key="13">
    <source>
        <dbReference type="ARBA" id="ARBA00023319"/>
    </source>
</evidence>
<comment type="similarity">
    <text evidence="2">Belongs to the type I cytokine receptor family. Type 2 subfamily.</text>
</comment>
<evidence type="ECO:0000256" key="10">
    <source>
        <dbReference type="ARBA" id="ARBA00023157"/>
    </source>
</evidence>
<dbReference type="GO" id="GO:0004896">
    <property type="term" value="F:cytokine receptor activity"/>
    <property type="evidence" value="ECO:0007669"/>
    <property type="project" value="TreeGrafter"/>
</dbReference>
<feature type="region of interest" description="Disordered" evidence="18">
    <location>
        <begin position="733"/>
        <end position="771"/>
    </location>
</feature>
<dbReference type="InterPro" id="IPR013783">
    <property type="entry name" value="Ig-like_fold"/>
</dbReference>
<evidence type="ECO:0000256" key="11">
    <source>
        <dbReference type="ARBA" id="ARBA00023170"/>
    </source>
</evidence>
<feature type="transmembrane region" description="Helical" evidence="19">
    <location>
        <begin position="635"/>
        <end position="655"/>
    </location>
</feature>
<dbReference type="PANTHER" id="PTHR23036:SF83">
    <property type="entry name" value="INTERLEUKIN-6 RECEPTOR SUBUNIT BETA"/>
    <property type="match status" value="1"/>
</dbReference>
<dbReference type="FunFam" id="2.60.40.10:FF:000524">
    <property type="entry name" value="Interleukin-6 receptor subunit beta"/>
    <property type="match status" value="1"/>
</dbReference>
<dbReference type="KEGG" id="emc:129334317"/>
<evidence type="ECO:0000256" key="6">
    <source>
        <dbReference type="ARBA" id="ARBA00022729"/>
    </source>
</evidence>
<dbReference type="InterPro" id="IPR010457">
    <property type="entry name" value="IgC2-like_lig-bd"/>
</dbReference>
<dbReference type="Proteomes" id="UP001190640">
    <property type="component" value="Chromosome 8"/>
</dbReference>
<evidence type="ECO:0000256" key="16">
    <source>
        <dbReference type="ARBA" id="ARBA00078919"/>
    </source>
</evidence>
<dbReference type="GO" id="GO:0009897">
    <property type="term" value="C:external side of plasma membrane"/>
    <property type="evidence" value="ECO:0007669"/>
    <property type="project" value="TreeGrafter"/>
</dbReference>
<feature type="domain" description="Fibronectin type-III" evidence="21">
    <location>
        <begin position="340"/>
        <end position="437"/>
    </location>
</feature>
<dbReference type="InterPro" id="IPR050379">
    <property type="entry name" value="Type-I_Cytokine_Rcpt"/>
</dbReference>
<feature type="region of interest" description="Disordered" evidence="18">
    <location>
        <begin position="787"/>
        <end position="823"/>
    </location>
</feature>
<dbReference type="InterPro" id="IPR036116">
    <property type="entry name" value="FN3_sf"/>
</dbReference>
<evidence type="ECO:0000256" key="3">
    <source>
        <dbReference type="ARBA" id="ARBA00022475"/>
    </source>
</evidence>
<dbReference type="InterPro" id="IPR003961">
    <property type="entry name" value="FN3_dom"/>
</dbReference>
<keyword evidence="4" id="KW-0597">Phosphoprotein</keyword>
<evidence type="ECO:0000313" key="23">
    <source>
        <dbReference type="RefSeq" id="XP_054842288.1"/>
    </source>
</evidence>
<feature type="compositionally biased region" description="Polar residues" evidence="18">
    <location>
        <begin position="787"/>
        <end position="800"/>
    </location>
</feature>
<keyword evidence="5 19" id="KW-0812">Transmembrane</keyword>
<dbReference type="PANTHER" id="PTHR23036">
    <property type="entry name" value="CYTOKINE RECEPTOR"/>
    <property type="match status" value="1"/>
</dbReference>
<keyword evidence="7" id="KW-0677">Repeat</keyword>
<sequence>MVSRCIWSMQVVWTVLSIYSFADGLVKLCGHIVPESPVVPIGSNFTALCVLSDSCQNIPGNVHANQIIWKTKNKVVPKEQYTIINQTASLVTFNDTSTLVSPLTCNILVEGSIEQNIYGIQVQLGLPPEEPKNLSCIVTQTEKDKYALPCTWDPGRNTFLNTKYYLRHKWVYENFSDCIPSDGNNSCTIENAMFFVNVDVWVEAKNDLGKAESEHIKFDPSTCVKLLPPRKVSVNVSELPTVLKLSWDNRFDLDLELEFNIRYKVIDSLDWLEVPPEDIATRRTSFILQDLKPHTKYVCQVRSKIKRWAEATWSDNCPARWSDWSKEAVGVTAEDKPSKGPALWRKIIASSPGHRTVLLNWKELDPSDANGIILRYEVNVTAKPPFSSSPEFFSLNTTQLILNIQNGTYEVRVTAYNSVGGSPASPLVIPATNSKLISTPVKDVKASPKDGKLWVNWTAANDYANKYIIEWCEQCDSSNCSFEWQQEPGTAQGTFLRGNIKPFKCYLITVYPLYANSQGVGKSTQAYLLQGEPAKGPSVRTKKVRKNEAILEWEPLSVAEQNGFIRYYGISYKMMNGNETVINVDPSTTEYTLSSLSSDTLYMVQMEAVTDKGRKRGPSFTFTTQKFGEGEIEAIVVPVCLAFLLIILSGVLFCFNKRDVIKKHIWPNVPDPSKSVIAQWSPQTPSKHFNSKEQIYPEGSFTDVSVVEIEADDKKSFSEQDLKPFDLLKKEKNASEGHSSGIGGSSCMSSPRQSVSDSDEGEPAQNTSSTVQYSTVVLNGYRDQIPSVQTFSRSESTQPLLDSEERPEEQQVADSGGSTPMHRYFKQNCKQEEPVMDESHLERVKQISPINEEDIAGLQASQTCGSGPERDEQEAALAGTFYPSPAGQTPEFETLGISAVTEDEMPKCYLPQTLRQGGYMPQ</sequence>
<evidence type="ECO:0000256" key="2">
    <source>
        <dbReference type="ARBA" id="ARBA00008921"/>
    </source>
</evidence>
<evidence type="ECO:0000256" key="17">
    <source>
        <dbReference type="ARBA" id="ARBA00083382"/>
    </source>
</evidence>
<keyword evidence="8 19" id="KW-1133">Transmembrane helix</keyword>
<dbReference type="FunFam" id="2.60.40.10:FF:000281">
    <property type="entry name" value="Cytokine receptor like factor 1"/>
    <property type="match status" value="1"/>
</dbReference>
<dbReference type="SMART" id="SM00060">
    <property type="entry name" value="FN3"/>
    <property type="match status" value="5"/>
</dbReference>
<keyword evidence="13" id="KW-0393">Immunoglobulin domain</keyword>
<dbReference type="CDD" id="cd00063">
    <property type="entry name" value="FN3"/>
    <property type="match status" value="3"/>
</dbReference>
<evidence type="ECO:0000256" key="7">
    <source>
        <dbReference type="ARBA" id="ARBA00022737"/>
    </source>
</evidence>
<proteinExistence type="inferred from homology"/>
<dbReference type="GeneID" id="129334317"/>